<keyword evidence="2" id="KW-1185">Reference proteome</keyword>
<evidence type="ECO:0000313" key="1">
    <source>
        <dbReference type="EnsemblPlants" id="TuG1812G0200001531.01.T01.cds429712"/>
    </source>
</evidence>
<reference evidence="1" key="3">
    <citation type="submission" date="2022-06" db="UniProtKB">
        <authorList>
            <consortium name="EnsemblPlants"/>
        </authorList>
    </citation>
    <scope>IDENTIFICATION</scope>
</reference>
<proteinExistence type="predicted"/>
<dbReference type="EnsemblPlants" id="TuG1812G0200001531.01.T01">
    <property type="protein sequence ID" value="TuG1812G0200001531.01.T01.cds429712"/>
    <property type="gene ID" value="TuG1812G0200001531.01"/>
</dbReference>
<dbReference type="Proteomes" id="UP000015106">
    <property type="component" value="Chromosome 2"/>
</dbReference>
<evidence type="ECO:0000313" key="2">
    <source>
        <dbReference type="Proteomes" id="UP000015106"/>
    </source>
</evidence>
<name>A0A8R7PBS5_TRIUA</name>
<sequence length="46" mass="5270">MPRILIVVRTGVSHFSSWLIFRRSHQRYQAATIIISTPFEIGILAS</sequence>
<dbReference type="AlphaFoldDB" id="A0A8R7PBS5"/>
<dbReference type="Gramene" id="TuG1812G0200001531.01.T01">
    <property type="protein sequence ID" value="TuG1812G0200001531.01.T01.cds429712"/>
    <property type="gene ID" value="TuG1812G0200001531.01"/>
</dbReference>
<protein>
    <submittedName>
        <fullName evidence="1">Uncharacterized protein</fullName>
    </submittedName>
</protein>
<organism evidence="1 2">
    <name type="scientific">Triticum urartu</name>
    <name type="common">Red wild einkorn</name>
    <name type="synonym">Crithodium urartu</name>
    <dbReference type="NCBI Taxonomy" id="4572"/>
    <lineage>
        <taxon>Eukaryota</taxon>
        <taxon>Viridiplantae</taxon>
        <taxon>Streptophyta</taxon>
        <taxon>Embryophyta</taxon>
        <taxon>Tracheophyta</taxon>
        <taxon>Spermatophyta</taxon>
        <taxon>Magnoliopsida</taxon>
        <taxon>Liliopsida</taxon>
        <taxon>Poales</taxon>
        <taxon>Poaceae</taxon>
        <taxon>BOP clade</taxon>
        <taxon>Pooideae</taxon>
        <taxon>Triticodae</taxon>
        <taxon>Triticeae</taxon>
        <taxon>Triticinae</taxon>
        <taxon>Triticum</taxon>
    </lineage>
</organism>
<reference evidence="1" key="2">
    <citation type="submission" date="2018-03" db="EMBL/GenBank/DDBJ databases">
        <title>The Triticum urartu genome reveals the dynamic nature of wheat genome evolution.</title>
        <authorList>
            <person name="Ling H."/>
            <person name="Ma B."/>
            <person name="Shi X."/>
            <person name="Liu H."/>
            <person name="Dong L."/>
            <person name="Sun H."/>
            <person name="Cao Y."/>
            <person name="Gao Q."/>
            <person name="Zheng S."/>
            <person name="Li Y."/>
            <person name="Yu Y."/>
            <person name="Du H."/>
            <person name="Qi M."/>
            <person name="Li Y."/>
            <person name="Yu H."/>
            <person name="Cui Y."/>
            <person name="Wang N."/>
            <person name="Chen C."/>
            <person name="Wu H."/>
            <person name="Zhao Y."/>
            <person name="Zhang J."/>
            <person name="Li Y."/>
            <person name="Zhou W."/>
            <person name="Zhang B."/>
            <person name="Hu W."/>
            <person name="Eijk M."/>
            <person name="Tang J."/>
            <person name="Witsenboer H."/>
            <person name="Zhao S."/>
            <person name="Li Z."/>
            <person name="Zhang A."/>
            <person name="Wang D."/>
            <person name="Liang C."/>
        </authorList>
    </citation>
    <scope>NUCLEOTIDE SEQUENCE [LARGE SCALE GENOMIC DNA]</scope>
    <source>
        <strain evidence="1">cv. G1812</strain>
    </source>
</reference>
<reference evidence="2" key="1">
    <citation type="journal article" date="2013" name="Nature">
        <title>Draft genome of the wheat A-genome progenitor Triticum urartu.</title>
        <authorList>
            <person name="Ling H.Q."/>
            <person name="Zhao S."/>
            <person name="Liu D."/>
            <person name="Wang J."/>
            <person name="Sun H."/>
            <person name="Zhang C."/>
            <person name="Fan H."/>
            <person name="Li D."/>
            <person name="Dong L."/>
            <person name="Tao Y."/>
            <person name="Gao C."/>
            <person name="Wu H."/>
            <person name="Li Y."/>
            <person name="Cui Y."/>
            <person name="Guo X."/>
            <person name="Zheng S."/>
            <person name="Wang B."/>
            <person name="Yu K."/>
            <person name="Liang Q."/>
            <person name="Yang W."/>
            <person name="Lou X."/>
            <person name="Chen J."/>
            <person name="Feng M."/>
            <person name="Jian J."/>
            <person name="Zhang X."/>
            <person name="Luo G."/>
            <person name="Jiang Y."/>
            <person name="Liu J."/>
            <person name="Wang Z."/>
            <person name="Sha Y."/>
            <person name="Zhang B."/>
            <person name="Wu H."/>
            <person name="Tang D."/>
            <person name="Shen Q."/>
            <person name="Xue P."/>
            <person name="Zou S."/>
            <person name="Wang X."/>
            <person name="Liu X."/>
            <person name="Wang F."/>
            <person name="Yang Y."/>
            <person name="An X."/>
            <person name="Dong Z."/>
            <person name="Zhang K."/>
            <person name="Zhang X."/>
            <person name="Luo M.C."/>
            <person name="Dvorak J."/>
            <person name="Tong Y."/>
            <person name="Wang J."/>
            <person name="Yang H."/>
            <person name="Li Z."/>
            <person name="Wang D."/>
            <person name="Zhang A."/>
            <person name="Wang J."/>
        </authorList>
    </citation>
    <scope>NUCLEOTIDE SEQUENCE</scope>
    <source>
        <strain evidence="2">cv. G1812</strain>
    </source>
</reference>
<accession>A0A8R7PBS5</accession>